<evidence type="ECO:0000313" key="3">
    <source>
        <dbReference type="EMBL" id="QLL64172.1"/>
    </source>
</evidence>
<evidence type="ECO:0000313" key="4">
    <source>
        <dbReference type="Proteomes" id="UP000510721"/>
    </source>
</evidence>
<feature type="compositionally biased region" description="Polar residues" evidence="1">
    <location>
        <begin position="21"/>
        <end position="41"/>
    </location>
</feature>
<feature type="transmembrane region" description="Helical" evidence="2">
    <location>
        <begin position="90"/>
        <end position="107"/>
    </location>
</feature>
<feature type="region of interest" description="Disordered" evidence="1">
    <location>
        <begin position="18"/>
        <end position="44"/>
    </location>
</feature>
<keyword evidence="3" id="KW-0614">Plasmid</keyword>
<feature type="transmembrane region" description="Helical" evidence="2">
    <location>
        <begin position="269"/>
        <end position="288"/>
    </location>
</feature>
<dbReference type="EMBL" id="CP041239">
    <property type="protein sequence ID" value="QLL64172.1"/>
    <property type="molecule type" value="Genomic_DNA"/>
</dbReference>
<feature type="transmembrane region" description="Helical" evidence="2">
    <location>
        <begin position="382"/>
        <end position="401"/>
    </location>
</feature>
<evidence type="ECO:0000256" key="1">
    <source>
        <dbReference type="SAM" id="MobiDB-lite"/>
    </source>
</evidence>
<keyword evidence="2" id="KW-0812">Transmembrane</keyword>
<dbReference type="AlphaFoldDB" id="A0A859QFV7"/>
<dbReference type="PIRSF" id="PIRSF028704">
    <property type="entry name" value="UPC028704"/>
    <property type="match status" value="1"/>
</dbReference>
<dbReference type="Pfam" id="PF10129">
    <property type="entry name" value="OpgC_C"/>
    <property type="match status" value="1"/>
</dbReference>
<keyword evidence="4" id="KW-1185">Reference proteome</keyword>
<keyword evidence="2" id="KW-0472">Membrane</keyword>
<dbReference type="Proteomes" id="UP000510721">
    <property type="component" value="Plasmid pEmeITTGR7a"/>
</dbReference>
<sequence>MPSATSLRLPANEQALRLSPAGSTHAHTTAPSEPSLTSQPVPQKVKRLRDPRLDFFRGVGMLIILLAHIPNDGWALWIPARFGFSDATEMFVFQSGMACAIAFGSTFDRSGAFVLIARVAQRIWQIFWAHVVIFIVVAAIMVVAGTRYDGVTYVDSLNLVPFMKDPGHLLVGLLMLTYVPNYFDILPMYIVILVLMPLMILASKVDRSLPFVLMILLWLAAQFGLTRLPAEPWSDRSWFFDPFGWQFLFFTGFFLMRGVLPAPGYDRRLMSLAIVFVIVTVPFAWVRFQEAHPFFQMAAARIAPLTDKTDFGLLRFIHFMALCYIAVHLVGERGSRLRGPVVRVLSVVGQQSLAVFITGMVIAQPIGIALDHAGRTICAEVVGNLIGFATLIGTAYLVRWFKLSPWKS</sequence>
<proteinExistence type="predicted"/>
<gene>
    <name evidence="3" type="ORF">FKV68_22330</name>
</gene>
<evidence type="ECO:0000256" key="2">
    <source>
        <dbReference type="SAM" id="Phobius"/>
    </source>
</evidence>
<dbReference type="PANTHER" id="PTHR38592:SF3">
    <property type="entry name" value="BLL4819 PROTEIN"/>
    <property type="match status" value="1"/>
</dbReference>
<geneLocation type="plasmid" evidence="4">
    <name>pemeittgr7a</name>
</geneLocation>
<feature type="transmembrane region" description="Helical" evidence="2">
    <location>
        <begin position="208"/>
        <end position="225"/>
    </location>
</feature>
<reference evidence="3 4" key="1">
    <citation type="submission" date="2019-06" db="EMBL/GenBank/DDBJ databases">
        <title>Complete genome sequence of Ensifer mexicanus ITTG R7 isolated from nodules of Acacia angustissima (Mill.) Kuntze.</title>
        <authorList>
            <person name="Rincon-Rosales R."/>
            <person name="Rogel M.A."/>
            <person name="Guerrero G."/>
            <person name="Rincon-Molina C.I."/>
            <person name="Lopez-Lopez A."/>
            <person name="Martinez-Romero E."/>
        </authorList>
    </citation>
    <scope>NUCLEOTIDE SEQUENCE [LARGE SCALE GENOMIC DNA]</scope>
    <source>
        <strain evidence="3 4">ITTG R7</strain>
        <plasmid evidence="4">pemeittgr7a</plasmid>
    </source>
</reference>
<feature type="transmembrane region" description="Helical" evidence="2">
    <location>
        <begin position="127"/>
        <end position="148"/>
    </location>
</feature>
<keyword evidence="2" id="KW-1133">Transmembrane helix</keyword>
<dbReference type="PANTHER" id="PTHR38592">
    <property type="entry name" value="BLL4819 PROTEIN"/>
    <property type="match status" value="1"/>
</dbReference>
<organism evidence="3 4">
    <name type="scientific">Sinorhizobium mexicanum</name>
    <dbReference type="NCBI Taxonomy" id="375549"/>
    <lineage>
        <taxon>Bacteria</taxon>
        <taxon>Pseudomonadati</taxon>
        <taxon>Pseudomonadota</taxon>
        <taxon>Alphaproteobacteria</taxon>
        <taxon>Hyphomicrobiales</taxon>
        <taxon>Rhizobiaceae</taxon>
        <taxon>Sinorhizobium/Ensifer group</taxon>
        <taxon>Sinorhizobium</taxon>
    </lineage>
</organism>
<dbReference type="InterPro" id="IPR014550">
    <property type="entry name" value="UCP028704_OpgC"/>
</dbReference>
<feature type="transmembrane region" description="Helical" evidence="2">
    <location>
        <begin position="53"/>
        <end position="70"/>
    </location>
</feature>
<feature type="transmembrane region" description="Helical" evidence="2">
    <location>
        <begin position="245"/>
        <end position="262"/>
    </location>
</feature>
<feature type="transmembrane region" description="Helical" evidence="2">
    <location>
        <begin position="168"/>
        <end position="196"/>
    </location>
</feature>
<feature type="transmembrane region" description="Helical" evidence="2">
    <location>
        <begin position="352"/>
        <end position="370"/>
    </location>
</feature>
<accession>A0A859QFV7</accession>
<name>A0A859QFV7_9HYPH</name>
<dbReference type="KEGG" id="emx:FKV68_22330"/>
<protein>
    <submittedName>
        <fullName evidence="3">OpgC domain-containing protein</fullName>
    </submittedName>
</protein>
<feature type="transmembrane region" description="Helical" evidence="2">
    <location>
        <begin position="313"/>
        <end position="331"/>
    </location>
</feature>